<keyword evidence="2" id="KW-0732">Signal</keyword>
<feature type="coiled-coil region" evidence="1">
    <location>
        <begin position="157"/>
        <end position="190"/>
    </location>
</feature>
<dbReference type="PROSITE" id="PS51257">
    <property type="entry name" value="PROKAR_LIPOPROTEIN"/>
    <property type="match status" value="1"/>
</dbReference>
<dbReference type="AlphaFoldDB" id="A0AAU6SQA8"/>
<keyword evidence="1" id="KW-0175">Coiled coil</keyword>
<organism evidence="3">
    <name type="scientific">bacterium 19PA01SH03</name>
    <dbReference type="NCBI Taxonomy" id="2920705"/>
    <lineage>
        <taxon>Bacteria</taxon>
    </lineage>
</organism>
<protein>
    <recommendedName>
        <fullName evidence="4">Lipoprotein</fullName>
    </recommendedName>
</protein>
<gene>
    <name evidence="3" type="ORF">MRN70_04845</name>
</gene>
<evidence type="ECO:0008006" key="4">
    <source>
        <dbReference type="Google" id="ProtNLM"/>
    </source>
</evidence>
<dbReference type="InterPro" id="IPR011990">
    <property type="entry name" value="TPR-like_helical_dom_sf"/>
</dbReference>
<accession>A0AAU6SQA8</accession>
<feature type="signal peptide" evidence="2">
    <location>
        <begin position="1"/>
        <end position="34"/>
    </location>
</feature>
<evidence type="ECO:0000313" key="3">
    <source>
        <dbReference type="EMBL" id="XAG22140.1"/>
    </source>
</evidence>
<proteinExistence type="predicted"/>
<evidence type="ECO:0000256" key="1">
    <source>
        <dbReference type="SAM" id="Coils"/>
    </source>
</evidence>
<name>A0AAU6SQA8_UNCXX</name>
<reference evidence="3" key="1">
    <citation type="submission" date="2022-03" db="EMBL/GenBank/DDBJ databases">
        <title>Sea Food Isolates.</title>
        <authorList>
            <person name="Li c."/>
        </authorList>
    </citation>
    <scope>NUCLEOTIDE SEQUENCE</scope>
    <source>
        <strain evidence="3">19PA01SH03</strain>
    </source>
</reference>
<dbReference type="SUPFAM" id="SSF48452">
    <property type="entry name" value="TPR-like"/>
    <property type="match status" value="1"/>
</dbReference>
<feature type="chain" id="PRO_5043313265" description="Lipoprotein" evidence="2">
    <location>
        <begin position="35"/>
        <end position="473"/>
    </location>
</feature>
<dbReference type="EMBL" id="CP095338">
    <property type="protein sequence ID" value="XAG22140.1"/>
    <property type="molecule type" value="Genomic_DNA"/>
</dbReference>
<evidence type="ECO:0000256" key="2">
    <source>
        <dbReference type="SAM" id="SignalP"/>
    </source>
</evidence>
<sequence length="473" mass="52399">MLTLRGRKHRVNVHLLRSGLLSVCVLLSACASFTAGNLFSHYSAQNARLHQTVKEGDYAQASATLSDYVAGDILDNLEKGRVYLLAEQFEQSRSAFALSDAAVQRQQDQAVISLSATASSAGALAINDNLQEYTPADYELGFLHLYLGLNYLHSNQLESALVEMRRANQVQEQARKNRQAQLEKAQKELRASGITPNIGSILAQYPDAGETLQAVQSGYLLYVSALLYEAADDLNSAYVDYRRALAVVPSNRAVIDGTMRVAKRLGMNEHLSQLTQRYGERTALHAQQGQVIIIEEQGVVDARQNWRLTLPLSDRRGNTVLYSLALPYYPTAAPTRFSPLFLNQQVLPSDLLTDVNLMARHDLSERMPSMVVRQALRVVAKDQIRKESTQGDGVSSLLLNVFNTLTEQPDTRSWITLPGRVYAAHHSVKSGEQTLTSDGLSYTFNVPEGGTTLVWVSRQGSKATIWHRQLGRL</sequence>